<dbReference type="EMBL" id="CP009043">
    <property type="protein sequence ID" value="AII14318.1"/>
    <property type="molecule type" value="Genomic_DNA"/>
</dbReference>
<dbReference type="RefSeq" id="WP_051870900.1">
    <property type="nucleotide sequence ID" value="NZ_CP009043.1"/>
</dbReference>
<name>A0A076F9H6_9BACT</name>
<keyword evidence="2" id="KW-1185">Reference proteome</keyword>
<proteinExistence type="predicted"/>
<dbReference type="KEGG" id="caj:CIG1485E_0452"/>
<organism evidence="1 2">
    <name type="scientific">Campylobacter iguaniorum</name>
    <dbReference type="NCBI Taxonomy" id="1244531"/>
    <lineage>
        <taxon>Bacteria</taxon>
        <taxon>Pseudomonadati</taxon>
        <taxon>Campylobacterota</taxon>
        <taxon>Epsilonproteobacteria</taxon>
        <taxon>Campylobacterales</taxon>
        <taxon>Campylobacteraceae</taxon>
        <taxon>Campylobacter</taxon>
    </lineage>
</organism>
<evidence type="ECO:0000313" key="1">
    <source>
        <dbReference type="EMBL" id="AII14318.1"/>
    </source>
</evidence>
<dbReference type="AlphaFoldDB" id="A0A076F9H6"/>
<accession>A0A076F9H6</accession>
<dbReference type="Proteomes" id="UP000028486">
    <property type="component" value="Chromosome"/>
</dbReference>
<dbReference type="HOGENOM" id="CLU_1451930_0_0_7"/>
<reference evidence="2" key="1">
    <citation type="journal article" date="2014" name="Genome Announc.">
        <title>Complete Genome Sequence of Campylobacter iguaniorum Strain 1485ET, Isolated from a Bearded Dragon (Pogona vitticeps).</title>
        <authorList>
            <person name="Gilbert M.J."/>
            <person name="Miller W.G."/>
            <person name="Yee E."/>
            <person name="Kik M."/>
            <person name="Wagenaar J.A."/>
            <person name="Duim B."/>
        </authorList>
    </citation>
    <scope>NUCLEOTIDE SEQUENCE [LARGE SCALE GENOMIC DNA]</scope>
    <source>
        <strain evidence="2">1485E</strain>
    </source>
</reference>
<dbReference type="STRING" id="1244531.CIG2463D_0453"/>
<dbReference type="OrthoDB" id="5360011at2"/>
<gene>
    <name evidence="1" type="ORF">CIG1485E_0452</name>
</gene>
<dbReference type="eggNOG" id="ENOG5030R20">
    <property type="taxonomic scope" value="Bacteria"/>
</dbReference>
<dbReference type="InterPro" id="IPR035393">
    <property type="entry name" value="DUF5416"/>
</dbReference>
<protein>
    <submittedName>
        <fullName evidence="1">Uncharacterized protein</fullName>
    </submittedName>
</protein>
<evidence type="ECO:0000313" key="2">
    <source>
        <dbReference type="Proteomes" id="UP000028486"/>
    </source>
</evidence>
<sequence length="217" mass="24721">MDNAFIIEESLDDNSLEKTDFQTAIYKGKFDEYIIKASQHINGFFVITDTIKDRDSSDLIGPAVKTLVFSDCTKSFDEIKSENMVNLTTKPNLQKELAQDEPNLDDKFEFGKKVNLSIAHVNDIEILIHGFDETNDSFVFDPNLFPQDTIYKYSISKNEFKASMQMDASLQVAREFIDTFCIKTSSPEQKSVTVIINGVYMYEIFLGSIDKNSPKEL</sequence>
<dbReference type="Pfam" id="PF17437">
    <property type="entry name" value="DUF5416"/>
    <property type="match status" value="1"/>
</dbReference>